<dbReference type="Proteomes" id="UP000528824">
    <property type="component" value="Unassembled WGS sequence"/>
</dbReference>
<dbReference type="AlphaFoldDB" id="A0A7W8XKJ0"/>
<gene>
    <name evidence="2" type="ORF">GGI59_006318</name>
</gene>
<dbReference type="RefSeq" id="WP_183934983.1">
    <property type="nucleotide sequence ID" value="NZ_JACHBB010000027.1"/>
</dbReference>
<reference evidence="2 3" key="1">
    <citation type="submission" date="2020-08" db="EMBL/GenBank/DDBJ databases">
        <title>Genomic Encyclopedia of Type Strains, Phase IV (KMG-V): Genome sequencing to study the core and pangenomes of soil and plant-associated prokaryotes.</title>
        <authorList>
            <person name="Whitman W."/>
        </authorList>
    </citation>
    <scope>NUCLEOTIDE SEQUENCE [LARGE SCALE GENOMIC DNA]</scope>
    <source>
        <strain evidence="2 3">SEMIA 4034</strain>
    </source>
</reference>
<evidence type="ECO:0000313" key="3">
    <source>
        <dbReference type="Proteomes" id="UP000528824"/>
    </source>
</evidence>
<keyword evidence="3" id="KW-1185">Reference proteome</keyword>
<sequence>MLITSARPFQSEKIIRAVCDHPLKSFAMKAAALAGMALSIAIVIHMFIGA</sequence>
<keyword evidence="1" id="KW-1133">Transmembrane helix</keyword>
<name>A0A7W8XKJ0_9HYPH</name>
<evidence type="ECO:0000313" key="2">
    <source>
        <dbReference type="EMBL" id="MBB5564609.1"/>
    </source>
</evidence>
<feature type="transmembrane region" description="Helical" evidence="1">
    <location>
        <begin position="30"/>
        <end position="48"/>
    </location>
</feature>
<protein>
    <submittedName>
        <fullName evidence="2">Uncharacterized protein</fullName>
    </submittedName>
</protein>
<proteinExistence type="predicted"/>
<keyword evidence="1" id="KW-0812">Transmembrane</keyword>
<keyword evidence="1" id="KW-0472">Membrane</keyword>
<organism evidence="2 3">
    <name type="scientific">Rhizobium lentis</name>
    <dbReference type="NCBI Taxonomy" id="1138194"/>
    <lineage>
        <taxon>Bacteria</taxon>
        <taxon>Pseudomonadati</taxon>
        <taxon>Pseudomonadota</taxon>
        <taxon>Alphaproteobacteria</taxon>
        <taxon>Hyphomicrobiales</taxon>
        <taxon>Rhizobiaceae</taxon>
        <taxon>Rhizobium/Agrobacterium group</taxon>
        <taxon>Rhizobium</taxon>
    </lineage>
</organism>
<comment type="caution">
    <text evidence="2">The sequence shown here is derived from an EMBL/GenBank/DDBJ whole genome shotgun (WGS) entry which is preliminary data.</text>
</comment>
<dbReference type="EMBL" id="JACHBC010000026">
    <property type="protein sequence ID" value="MBB5564609.1"/>
    <property type="molecule type" value="Genomic_DNA"/>
</dbReference>
<accession>A0A7W8XKJ0</accession>
<evidence type="ECO:0000256" key="1">
    <source>
        <dbReference type="SAM" id="Phobius"/>
    </source>
</evidence>